<dbReference type="PANTHER" id="PTHR47958">
    <property type="entry name" value="ATP-DEPENDENT RNA HELICASE DBP3"/>
    <property type="match status" value="1"/>
</dbReference>
<dbReference type="Proteomes" id="UP000749559">
    <property type="component" value="Unassembled WGS sequence"/>
</dbReference>
<keyword evidence="3 9" id="KW-0378">Hydrolase</keyword>
<dbReference type="PROSITE" id="PS00039">
    <property type="entry name" value="DEAD_ATP_HELICASE"/>
    <property type="match status" value="1"/>
</dbReference>
<dbReference type="InterPro" id="IPR011545">
    <property type="entry name" value="DEAD/DEAH_box_helicase_dom"/>
</dbReference>
<dbReference type="Pfam" id="PF00013">
    <property type="entry name" value="KH_1"/>
    <property type="match status" value="1"/>
</dbReference>
<feature type="region of interest" description="Disordered" evidence="10">
    <location>
        <begin position="1"/>
        <end position="147"/>
    </location>
</feature>
<dbReference type="GO" id="GO:0016787">
    <property type="term" value="F:hydrolase activity"/>
    <property type="evidence" value="ECO:0007669"/>
    <property type="project" value="UniProtKB-KW"/>
</dbReference>
<sequence>MSLYYEEENWDDEIEASPSEVTPAQTFGRGSSMTFTNSNFSQPKTFGRGNMPEKNDYGKPRTFGRGLRNDDFSNRSNDDGTDSFDRPRRGRGRRGGFGGGDRDNDWRGSDRGNNNFDRNQSSRNDGFGQSSQSEGRERRGDQGGRENLTVMSVLNTAKGKIIGKGGSRIREIQEESGARIKVLDDYESYFESKVEIRGGDESREKAKKIIEEIVEEATKPKTLQESLSEAFPCDTDKPIEPTRINWKELRENKDKNRMEKWKGFPPIKKNFYIEGPHIANMCPGDVEIFRMENNNIVVVDLHKEKQRPIPNPCPRFEDTFEHYPEIMDEIQRAGFEKPSPIQAQAWPIILQGEDCIAIAQTGTGKTLAFLLPGMIHIDRQTTPRSERTGPNMLVLSPTRELALQIEEEVKKYHYRGIRSCCVYGGGNRREQCTTVQRGVEIIIATPGRLNDLCMNGIVDVRSVTYLVLDEADRMLDMGFEPQIMKILLDIRPDRQTIMTSATWPPDVRRISESYLTNPYQVFIGSLDLAAVHSVTQIIEIVEDMDKKDRLLYFIRNEMDKDDKVIIFVSRKATADLLSCDFAMDGIECQCIHGDREQYDREQALDDFKTGSVRILIATDVASRGLDVKDITVVFNYDFSRNMEDYVHRIGRTGRAGRSGVSITLITRGDWRCAKELIDIMAEANQEIPDELQEMADRYQRHRERMISEGRDPDRKRGFGGGGGGGGGRGGGGRGGGGRGGRGGGGRGGRGGGRRNDDGFFGGSFSDGSFGGGDFGGGFGGGGGRREKERGILNPTYGIA</sequence>
<dbReference type="CDD" id="cd17958">
    <property type="entry name" value="DEADc_DDX43_DDX53"/>
    <property type="match status" value="1"/>
</dbReference>
<feature type="compositionally biased region" description="Gly residues" evidence="10">
    <location>
        <begin position="768"/>
        <end position="782"/>
    </location>
</feature>
<dbReference type="PROSITE" id="PS50084">
    <property type="entry name" value="KH_TYPE_1"/>
    <property type="match status" value="1"/>
</dbReference>
<comment type="similarity">
    <text evidence="9">Belongs to the DEAD box helicase family.</text>
</comment>
<dbReference type="InterPro" id="IPR014001">
    <property type="entry name" value="Helicase_ATP-bd"/>
</dbReference>
<proteinExistence type="inferred from homology"/>
<comment type="catalytic activity">
    <reaction evidence="6">
        <text>ATP + H2O = ADP + phosphate + H(+)</text>
        <dbReference type="Rhea" id="RHEA:13065"/>
        <dbReference type="ChEBI" id="CHEBI:15377"/>
        <dbReference type="ChEBI" id="CHEBI:15378"/>
        <dbReference type="ChEBI" id="CHEBI:30616"/>
        <dbReference type="ChEBI" id="CHEBI:43474"/>
        <dbReference type="ChEBI" id="CHEBI:456216"/>
        <dbReference type="EC" id="3.6.4.13"/>
    </reaction>
</comment>
<dbReference type="SMART" id="SM00487">
    <property type="entry name" value="DEXDc"/>
    <property type="match status" value="1"/>
</dbReference>
<evidence type="ECO:0000256" key="10">
    <source>
        <dbReference type="SAM" id="MobiDB-lite"/>
    </source>
</evidence>
<evidence type="ECO:0000256" key="5">
    <source>
        <dbReference type="ARBA" id="ARBA00022840"/>
    </source>
</evidence>
<feature type="compositionally biased region" description="Gly residues" evidence="10">
    <location>
        <begin position="718"/>
        <end position="750"/>
    </location>
</feature>
<feature type="compositionally biased region" description="Basic and acidic residues" evidence="10">
    <location>
        <begin position="134"/>
        <end position="144"/>
    </location>
</feature>
<accession>A0A8S4N1X8</accession>
<keyword evidence="7" id="KW-0694">RNA-binding</keyword>
<dbReference type="Gene3D" id="3.40.50.300">
    <property type="entry name" value="P-loop containing nucleotide triphosphate hydrolases"/>
    <property type="match status" value="2"/>
</dbReference>
<feature type="compositionally biased region" description="Basic and acidic residues" evidence="10">
    <location>
        <begin position="704"/>
        <end position="716"/>
    </location>
</feature>
<evidence type="ECO:0000259" key="11">
    <source>
        <dbReference type="PROSITE" id="PS51192"/>
    </source>
</evidence>
<dbReference type="Pfam" id="PF00270">
    <property type="entry name" value="DEAD"/>
    <property type="match status" value="1"/>
</dbReference>
<dbReference type="InterPro" id="IPR014014">
    <property type="entry name" value="RNA_helicase_DEAD_Q_motif"/>
</dbReference>
<keyword evidence="4 9" id="KW-0347">Helicase</keyword>
<dbReference type="InterPro" id="IPR036612">
    <property type="entry name" value="KH_dom_type_1_sf"/>
</dbReference>
<evidence type="ECO:0000256" key="9">
    <source>
        <dbReference type="RuleBase" id="RU000492"/>
    </source>
</evidence>
<keyword evidence="5 9" id="KW-0067">ATP-binding</keyword>
<dbReference type="CDD" id="cd18787">
    <property type="entry name" value="SF2_C_DEAD"/>
    <property type="match status" value="1"/>
</dbReference>
<dbReference type="InterPro" id="IPR001650">
    <property type="entry name" value="Helicase_C-like"/>
</dbReference>
<feature type="compositionally biased region" description="Basic and acidic residues" evidence="10">
    <location>
        <begin position="67"/>
        <end position="87"/>
    </location>
</feature>
<feature type="compositionally biased region" description="Polar residues" evidence="10">
    <location>
        <begin position="19"/>
        <end position="44"/>
    </location>
</feature>
<evidence type="ECO:0000256" key="3">
    <source>
        <dbReference type="ARBA" id="ARBA00022801"/>
    </source>
</evidence>
<name>A0A8S4N1X8_OWEFU</name>
<feature type="compositionally biased region" description="Acidic residues" evidence="10">
    <location>
        <begin position="1"/>
        <end position="15"/>
    </location>
</feature>
<organism evidence="14 15">
    <name type="scientific">Owenia fusiformis</name>
    <name type="common">Polychaete worm</name>
    <dbReference type="NCBI Taxonomy" id="6347"/>
    <lineage>
        <taxon>Eukaryota</taxon>
        <taxon>Metazoa</taxon>
        <taxon>Spiralia</taxon>
        <taxon>Lophotrochozoa</taxon>
        <taxon>Annelida</taxon>
        <taxon>Polychaeta</taxon>
        <taxon>Sedentaria</taxon>
        <taxon>Canalipalpata</taxon>
        <taxon>Sabellida</taxon>
        <taxon>Oweniida</taxon>
        <taxon>Oweniidae</taxon>
        <taxon>Owenia</taxon>
    </lineage>
</organism>
<evidence type="ECO:0000256" key="4">
    <source>
        <dbReference type="ARBA" id="ARBA00022806"/>
    </source>
</evidence>
<feature type="short sequence motif" description="Q motif" evidence="8">
    <location>
        <begin position="315"/>
        <end position="343"/>
    </location>
</feature>
<feature type="domain" description="Helicase ATP-binding" evidence="11">
    <location>
        <begin position="346"/>
        <end position="521"/>
    </location>
</feature>
<feature type="domain" description="Helicase C-terminal" evidence="12">
    <location>
        <begin position="546"/>
        <end position="695"/>
    </location>
</feature>
<dbReference type="GO" id="GO:0003724">
    <property type="term" value="F:RNA helicase activity"/>
    <property type="evidence" value="ECO:0007669"/>
    <property type="project" value="UniProtKB-EC"/>
</dbReference>
<evidence type="ECO:0000259" key="13">
    <source>
        <dbReference type="PROSITE" id="PS51195"/>
    </source>
</evidence>
<gene>
    <name evidence="14" type="ORF">OFUS_LOCUS2239</name>
</gene>
<dbReference type="FunFam" id="3.40.50.300:FF:000079">
    <property type="entry name" value="probable ATP-dependent RNA helicase DDX17"/>
    <property type="match status" value="1"/>
</dbReference>
<dbReference type="Pfam" id="PF00271">
    <property type="entry name" value="Helicase_C"/>
    <property type="match status" value="1"/>
</dbReference>
<evidence type="ECO:0000256" key="8">
    <source>
        <dbReference type="PROSITE-ProRule" id="PRU00552"/>
    </source>
</evidence>
<dbReference type="InterPro" id="IPR000629">
    <property type="entry name" value="RNA-helicase_DEAD-box_CS"/>
</dbReference>
<dbReference type="AlphaFoldDB" id="A0A8S4N1X8"/>
<comment type="caution">
    <text evidence="14">The sequence shown here is derived from an EMBL/GenBank/DDBJ whole genome shotgun (WGS) entry which is preliminary data.</text>
</comment>
<keyword evidence="15" id="KW-1185">Reference proteome</keyword>
<dbReference type="Gene3D" id="3.30.1370.10">
    <property type="entry name" value="K Homology domain, type 1"/>
    <property type="match status" value="1"/>
</dbReference>
<dbReference type="SUPFAM" id="SSF54791">
    <property type="entry name" value="Eukaryotic type KH-domain (KH-domain type I)"/>
    <property type="match status" value="1"/>
</dbReference>
<evidence type="ECO:0000256" key="7">
    <source>
        <dbReference type="PROSITE-ProRule" id="PRU00117"/>
    </source>
</evidence>
<feature type="domain" description="DEAD-box RNA helicase Q" evidence="13">
    <location>
        <begin position="315"/>
        <end position="343"/>
    </location>
</feature>
<evidence type="ECO:0000259" key="12">
    <source>
        <dbReference type="PROSITE" id="PS51194"/>
    </source>
</evidence>
<feature type="compositionally biased region" description="Polar residues" evidence="10">
    <location>
        <begin position="116"/>
        <end position="133"/>
    </location>
</feature>
<dbReference type="EMBL" id="CAIIXF020000001">
    <property type="protein sequence ID" value="CAH1774865.1"/>
    <property type="molecule type" value="Genomic_DNA"/>
</dbReference>
<dbReference type="GO" id="GO:0003723">
    <property type="term" value="F:RNA binding"/>
    <property type="evidence" value="ECO:0007669"/>
    <property type="project" value="UniProtKB-UniRule"/>
</dbReference>
<dbReference type="InterPro" id="IPR027417">
    <property type="entry name" value="P-loop_NTPase"/>
</dbReference>
<evidence type="ECO:0000256" key="6">
    <source>
        <dbReference type="ARBA" id="ARBA00047984"/>
    </source>
</evidence>
<dbReference type="SMART" id="SM00322">
    <property type="entry name" value="KH"/>
    <property type="match status" value="1"/>
</dbReference>
<dbReference type="SMART" id="SM00490">
    <property type="entry name" value="HELICc"/>
    <property type="match status" value="1"/>
</dbReference>
<feature type="compositionally biased region" description="Basic and acidic residues" evidence="10">
    <location>
        <begin position="100"/>
        <end position="110"/>
    </location>
</feature>
<keyword evidence="2 9" id="KW-0547">Nucleotide-binding</keyword>
<dbReference type="OrthoDB" id="196131at2759"/>
<protein>
    <recommendedName>
        <fullName evidence="1">RNA helicase</fullName>
        <ecNumber evidence="1">3.6.4.13</ecNumber>
    </recommendedName>
</protein>
<dbReference type="PROSITE" id="PS51194">
    <property type="entry name" value="HELICASE_CTER"/>
    <property type="match status" value="1"/>
</dbReference>
<reference evidence="14" key="1">
    <citation type="submission" date="2022-03" db="EMBL/GenBank/DDBJ databases">
        <authorList>
            <person name="Martin C."/>
        </authorList>
    </citation>
    <scope>NUCLEOTIDE SEQUENCE</scope>
</reference>
<evidence type="ECO:0000313" key="14">
    <source>
        <dbReference type="EMBL" id="CAH1774865.1"/>
    </source>
</evidence>
<dbReference type="InterPro" id="IPR004088">
    <property type="entry name" value="KH_dom_type_1"/>
</dbReference>
<dbReference type="GO" id="GO:0005524">
    <property type="term" value="F:ATP binding"/>
    <property type="evidence" value="ECO:0007669"/>
    <property type="project" value="UniProtKB-KW"/>
</dbReference>
<dbReference type="SUPFAM" id="SSF52540">
    <property type="entry name" value="P-loop containing nucleoside triphosphate hydrolases"/>
    <property type="match status" value="1"/>
</dbReference>
<dbReference type="InterPro" id="IPR004087">
    <property type="entry name" value="KH_dom"/>
</dbReference>
<dbReference type="EC" id="3.6.4.13" evidence="1"/>
<evidence type="ECO:0000313" key="15">
    <source>
        <dbReference type="Proteomes" id="UP000749559"/>
    </source>
</evidence>
<feature type="region of interest" description="Disordered" evidence="10">
    <location>
        <begin position="704"/>
        <end position="799"/>
    </location>
</feature>
<dbReference type="CDD" id="cd00105">
    <property type="entry name" value="KH-I"/>
    <property type="match status" value="1"/>
</dbReference>
<evidence type="ECO:0000256" key="1">
    <source>
        <dbReference type="ARBA" id="ARBA00012552"/>
    </source>
</evidence>
<evidence type="ECO:0000256" key="2">
    <source>
        <dbReference type="ARBA" id="ARBA00022741"/>
    </source>
</evidence>
<dbReference type="PROSITE" id="PS51195">
    <property type="entry name" value="Q_MOTIF"/>
    <property type="match status" value="1"/>
</dbReference>
<dbReference type="PROSITE" id="PS51192">
    <property type="entry name" value="HELICASE_ATP_BIND_1"/>
    <property type="match status" value="1"/>
</dbReference>
<dbReference type="FunFam" id="3.40.50.300:FF:000008">
    <property type="entry name" value="ATP-dependent RNA helicase RhlB"/>
    <property type="match status" value="1"/>
</dbReference>